<dbReference type="PANTHER" id="PTHR10108:SF763">
    <property type="entry name" value="PECTIN METHYLTRANSFERASE QUA3-RELATED"/>
    <property type="match status" value="1"/>
</dbReference>
<dbReference type="Pfam" id="PF03141">
    <property type="entry name" value="Methyltransf_29"/>
    <property type="match status" value="1"/>
</dbReference>
<name>A0A8T0G5U7_CERPU</name>
<evidence type="ECO:0000256" key="6">
    <source>
        <dbReference type="RuleBase" id="RU366043"/>
    </source>
</evidence>
<keyword evidence="6" id="KW-0812">Transmembrane</keyword>
<evidence type="ECO:0000313" key="8">
    <source>
        <dbReference type="Proteomes" id="UP000822688"/>
    </source>
</evidence>
<dbReference type="Proteomes" id="UP000822688">
    <property type="component" value="Chromosome 12"/>
</dbReference>
<dbReference type="AlphaFoldDB" id="A0A8T0G5U7"/>
<comment type="subcellular location">
    <subcellularLocation>
        <location evidence="5">Endomembrane system</location>
        <topology evidence="5">Single-pass membrane protein</topology>
    </subcellularLocation>
    <subcellularLocation>
        <location evidence="1 6">Membrane</location>
        <topology evidence="1 6">Single-pass type II membrane protein</topology>
    </subcellularLocation>
</comment>
<dbReference type="PANTHER" id="PTHR10108">
    <property type="entry name" value="SAM-DEPENDENT METHYLTRANSFERASE"/>
    <property type="match status" value="1"/>
</dbReference>
<dbReference type="SUPFAM" id="SSF53335">
    <property type="entry name" value="S-adenosyl-L-methionine-dependent methyltransferases"/>
    <property type="match status" value="1"/>
</dbReference>
<reference evidence="7" key="1">
    <citation type="submission" date="2020-06" db="EMBL/GenBank/DDBJ databases">
        <title>WGS assembly of Ceratodon purpureus strain R40.</title>
        <authorList>
            <person name="Carey S.B."/>
            <person name="Jenkins J."/>
            <person name="Shu S."/>
            <person name="Lovell J.T."/>
            <person name="Sreedasyam A."/>
            <person name="Maumus F."/>
            <person name="Tiley G.P."/>
            <person name="Fernandez-Pozo N."/>
            <person name="Barry K."/>
            <person name="Chen C."/>
            <person name="Wang M."/>
            <person name="Lipzen A."/>
            <person name="Daum C."/>
            <person name="Saski C.A."/>
            <person name="Payton A.C."/>
            <person name="Mcbreen J.C."/>
            <person name="Conrad R.E."/>
            <person name="Kollar L.M."/>
            <person name="Olsson S."/>
            <person name="Huttunen S."/>
            <person name="Landis J.B."/>
            <person name="Wickett N.J."/>
            <person name="Johnson M.G."/>
            <person name="Rensing S.A."/>
            <person name="Grimwood J."/>
            <person name="Schmutz J."/>
            <person name="Mcdaniel S.F."/>
        </authorList>
    </citation>
    <scope>NUCLEOTIDE SEQUENCE</scope>
    <source>
        <strain evidence="7">R40</strain>
    </source>
</reference>
<comment type="similarity">
    <text evidence="2 6">Belongs to the methyltransferase superfamily.</text>
</comment>
<sequence length="591" mass="66969">MTGKKEKPLGQQWKLLDVISFTMMGALVALFLLIFTPLGDSLAESGQRYLDQDSRADPSGSGFWEQVESGFFVESCPVRLTDFMPCHDPKRARSFTKERNHYRERHCPPSGEKLKCLIPPPPDYQIPVRWPTSLRKIWFNNTPHNNIAELKSDQGWMLQEDDYFMFPGGGTMFPEGADGYVENLAKYIPLGTSAIRTALDIGCGVASFGASLIKKEVLTMSIAPRDSFKAQIQFALERGLPALVGIFSTQRLPFPSSSFDLIHCSRCLVPFAAYNGSYFIEVDRLLRPGGYFVISGSPVNYADKEREYEALRELIIEKMCYVAVATVEKTAIWQKPTNKSCYRSREKQIPTLCEVDDSDNAWNVQLGDCITPLPATKADDLLEKSDWRKRLETVPKRFSELPNIDLDMFGRDRRRWRHRIRHYKETLKLGFGTSQYRNVMDMNALYGGFAASLIAVDDPAWVMNVVPASLPNTLGIISDRGLLGVLHDWCEAFSTYPRTYDLLHVASFQAFTTSQKRCSLAEVMVEMDRILRPQGTVIIRDTPTMLARVSKIAKAIQWTYEIFDSEPGNGGKVRIFVATKQFWKAEVTESQ</sequence>
<evidence type="ECO:0000256" key="4">
    <source>
        <dbReference type="ARBA" id="ARBA00022968"/>
    </source>
</evidence>
<dbReference type="InterPro" id="IPR004159">
    <property type="entry name" value="Put_SAM_MeTrfase"/>
</dbReference>
<protein>
    <recommendedName>
        <fullName evidence="6">Methyltransferase</fullName>
        <ecNumber evidence="6">2.1.1.-</ecNumber>
    </recommendedName>
</protein>
<dbReference type="GO" id="GO:0005802">
    <property type="term" value="C:trans-Golgi network"/>
    <property type="evidence" value="ECO:0007669"/>
    <property type="project" value="TreeGrafter"/>
</dbReference>
<dbReference type="GO" id="GO:0008168">
    <property type="term" value="F:methyltransferase activity"/>
    <property type="evidence" value="ECO:0007669"/>
    <property type="project" value="UniProtKB-UniRule"/>
</dbReference>
<dbReference type="GO" id="GO:0016020">
    <property type="term" value="C:membrane"/>
    <property type="evidence" value="ECO:0007669"/>
    <property type="project" value="UniProtKB-SubCell"/>
</dbReference>
<dbReference type="EC" id="2.1.1.-" evidence="6"/>
<dbReference type="InterPro" id="IPR029063">
    <property type="entry name" value="SAM-dependent_MTases_sf"/>
</dbReference>
<keyword evidence="6" id="KW-1133">Transmembrane helix</keyword>
<dbReference type="OrthoDB" id="2013972at2759"/>
<evidence type="ECO:0000256" key="5">
    <source>
        <dbReference type="ARBA" id="ARBA00037847"/>
    </source>
</evidence>
<keyword evidence="6" id="KW-0808">Transferase</keyword>
<evidence type="ECO:0000256" key="3">
    <source>
        <dbReference type="ARBA" id="ARBA00022603"/>
    </source>
</evidence>
<proteinExistence type="inferred from homology"/>
<dbReference type="EMBL" id="CM026433">
    <property type="protein sequence ID" value="KAG0554440.1"/>
    <property type="molecule type" value="Genomic_DNA"/>
</dbReference>
<dbReference type="GO" id="GO:0005768">
    <property type="term" value="C:endosome"/>
    <property type="evidence" value="ECO:0007669"/>
    <property type="project" value="TreeGrafter"/>
</dbReference>
<dbReference type="CDD" id="cd02440">
    <property type="entry name" value="AdoMet_MTases"/>
    <property type="match status" value="1"/>
</dbReference>
<keyword evidence="8" id="KW-1185">Reference proteome</keyword>
<evidence type="ECO:0000313" key="7">
    <source>
        <dbReference type="EMBL" id="KAG0554440.1"/>
    </source>
</evidence>
<keyword evidence="3 6" id="KW-0489">Methyltransferase</keyword>
<keyword evidence="4 6" id="KW-0735">Signal-anchor</keyword>
<gene>
    <name evidence="7" type="ORF">KC19_12G092000</name>
</gene>
<organism evidence="7 8">
    <name type="scientific">Ceratodon purpureus</name>
    <name type="common">Fire moss</name>
    <name type="synonym">Dicranum purpureum</name>
    <dbReference type="NCBI Taxonomy" id="3225"/>
    <lineage>
        <taxon>Eukaryota</taxon>
        <taxon>Viridiplantae</taxon>
        <taxon>Streptophyta</taxon>
        <taxon>Embryophyta</taxon>
        <taxon>Bryophyta</taxon>
        <taxon>Bryophytina</taxon>
        <taxon>Bryopsida</taxon>
        <taxon>Dicranidae</taxon>
        <taxon>Pseudoditrichales</taxon>
        <taxon>Ditrichaceae</taxon>
        <taxon>Ceratodon</taxon>
    </lineage>
</organism>
<evidence type="ECO:0000256" key="2">
    <source>
        <dbReference type="ARBA" id="ARBA00008361"/>
    </source>
</evidence>
<evidence type="ECO:0000256" key="1">
    <source>
        <dbReference type="ARBA" id="ARBA00004606"/>
    </source>
</evidence>
<comment type="caution">
    <text evidence="7">The sequence shown here is derived from an EMBL/GenBank/DDBJ whole genome shotgun (WGS) entry which is preliminary data.</text>
</comment>
<keyword evidence="6" id="KW-0472">Membrane</keyword>
<dbReference type="GO" id="GO:0032259">
    <property type="term" value="P:methylation"/>
    <property type="evidence" value="ECO:0007669"/>
    <property type="project" value="UniProtKB-KW"/>
</dbReference>
<accession>A0A8T0G5U7</accession>
<dbReference type="Gene3D" id="3.40.50.150">
    <property type="entry name" value="Vaccinia Virus protein VP39"/>
    <property type="match status" value="1"/>
</dbReference>
<keyword evidence="6" id="KW-0325">Glycoprotein</keyword>
<feature type="transmembrane region" description="Helical" evidence="6">
    <location>
        <begin position="15"/>
        <end position="35"/>
    </location>
</feature>